<dbReference type="Gene3D" id="3.40.50.2300">
    <property type="match status" value="1"/>
</dbReference>
<dbReference type="PRINTS" id="PR01590">
    <property type="entry name" value="HTHFIS"/>
</dbReference>
<name>A0A372MGE8_9SPIR</name>
<dbReference type="InterPro" id="IPR011006">
    <property type="entry name" value="CheY-like_superfamily"/>
</dbReference>
<dbReference type="Pfam" id="PF00158">
    <property type="entry name" value="Sigma54_activat"/>
    <property type="match status" value="1"/>
</dbReference>
<dbReference type="GO" id="GO:0005524">
    <property type="term" value="F:ATP binding"/>
    <property type="evidence" value="ECO:0007669"/>
    <property type="project" value="UniProtKB-KW"/>
</dbReference>
<keyword evidence="1" id="KW-0547">Nucleotide-binding</keyword>
<dbReference type="SUPFAM" id="SSF52540">
    <property type="entry name" value="P-loop containing nucleoside triphosphate hydrolases"/>
    <property type="match status" value="1"/>
</dbReference>
<sequence length="451" mass="50346">MKILIVDDEPNIRDLMQQYLKLDGIESDCAENGLSAQRMLREEAYDAALVDLKMPGMDGLSLISWIRGEGFRMPIIMVSAHGEITDAVSALKSGAQDYIVKPFDPEELTIRLKKLVEAQHLRNLVESETRNNREDDKQIFVGESSSIKKIKEIITKISDTNSTVLITGESGTGKEVVAREIHASSPVKEGPFVAINIGGVPENLLESELFGYEKGAFTGAANRKTGMFELASGGTLFLDEIGDMPLSLQVKILRVLQDRRITRLGGTEAIPINARIIAATNKDLEQQVREGAFREDLFYRLNVVRIVIPPLRERREDIPLLAAGILRRFNRQMGQKVTGFSADALQLLCEHDFFGNVRELENILERAVIFTSGEEIQCDDLDLRGSVSLHTQIKNETPATPAEVKSLKDVEVDAIIRALHRWEGNRTRAAQELGISRRTLINKIAEYDLNL</sequence>
<dbReference type="SMART" id="SM00382">
    <property type="entry name" value="AAA"/>
    <property type="match status" value="1"/>
</dbReference>
<dbReference type="InterPro" id="IPR003593">
    <property type="entry name" value="AAA+_ATPase"/>
</dbReference>
<dbReference type="Pfam" id="PF00072">
    <property type="entry name" value="Response_reg"/>
    <property type="match status" value="1"/>
</dbReference>
<dbReference type="InterPro" id="IPR025662">
    <property type="entry name" value="Sigma_54_int_dom_ATP-bd_1"/>
</dbReference>
<dbReference type="Pfam" id="PF25601">
    <property type="entry name" value="AAA_lid_14"/>
    <property type="match status" value="1"/>
</dbReference>
<evidence type="ECO:0000256" key="4">
    <source>
        <dbReference type="ARBA" id="ARBA00023163"/>
    </source>
</evidence>
<comment type="caution">
    <text evidence="8">The sequence shown here is derived from an EMBL/GenBank/DDBJ whole genome shotgun (WGS) entry which is preliminary data.</text>
</comment>
<dbReference type="Pfam" id="PF02954">
    <property type="entry name" value="HTH_8"/>
    <property type="match status" value="1"/>
</dbReference>
<keyword evidence="9" id="KW-1185">Reference proteome</keyword>
<reference evidence="9" key="1">
    <citation type="submission" date="2018-08" db="EMBL/GenBank/DDBJ databases">
        <authorList>
            <person name="Grouzdev D.S."/>
            <person name="Krutkina M.S."/>
        </authorList>
    </citation>
    <scope>NUCLEOTIDE SEQUENCE [LARGE SCALE GENOMIC DNA]</scope>
    <source>
        <strain evidence="9">4-11</strain>
    </source>
</reference>
<dbReference type="InterPro" id="IPR001789">
    <property type="entry name" value="Sig_transdc_resp-reg_receiver"/>
</dbReference>
<proteinExistence type="predicted"/>
<evidence type="ECO:0000259" key="7">
    <source>
        <dbReference type="PROSITE" id="PS50110"/>
    </source>
</evidence>
<dbReference type="Gene3D" id="1.10.8.60">
    <property type="match status" value="1"/>
</dbReference>
<dbReference type="PROSITE" id="PS50110">
    <property type="entry name" value="RESPONSE_REGULATORY"/>
    <property type="match status" value="1"/>
</dbReference>
<dbReference type="GO" id="GO:0043565">
    <property type="term" value="F:sequence-specific DNA binding"/>
    <property type="evidence" value="ECO:0007669"/>
    <property type="project" value="InterPro"/>
</dbReference>
<feature type="domain" description="Sigma-54 factor interaction" evidence="6">
    <location>
        <begin position="140"/>
        <end position="369"/>
    </location>
</feature>
<dbReference type="SUPFAM" id="SSF46689">
    <property type="entry name" value="Homeodomain-like"/>
    <property type="match status" value="1"/>
</dbReference>
<dbReference type="EMBL" id="QUWK01000007">
    <property type="protein sequence ID" value="RFU94814.1"/>
    <property type="molecule type" value="Genomic_DNA"/>
</dbReference>
<evidence type="ECO:0000256" key="3">
    <source>
        <dbReference type="ARBA" id="ARBA00023015"/>
    </source>
</evidence>
<evidence type="ECO:0000256" key="1">
    <source>
        <dbReference type="ARBA" id="ARBA00022741"/>
    </source>
</evidence>
<dbReference type="InterPro" id="IPR002078">
    <property type="entry name" value="Sigma_54_int"/>
</dbReference>
<dbReference type="SUPFAM" id="SSF52172">
    <property type="entry name" value="CheY-like"/>
    <property type="match status" value="1"/>
</dbReference>
<feature type="modified residue" description="4-aspartylphosphate" evidence="5">
    <location>
        <position position="51"/>
    </location>
</feature>
<dbReference type="PROSITE" id="PS00675">
    <property type="entry name" value="SIGMA54_INTERACT_1"/>
    <property type="match status" value="1"/>
</dbReference>
<dbReference type="AlphaFoldDB" id="A0A372MGE8"/>
<evidence type="ECO:0000256" key="5">
    <source>
        <dbReference type="PROSITE-ProRule" id="PRU00169"/>
    </source>
</evidence>
<dbReference type="InterPro" id="IPR025943">
    <property type="entry name" value="Sigma_54_int_dom_ATP-bd_2"/>
</dbReference>
<dbReference type="Proteomes" id="UP000264002">
    <property type="component" value="Unassembled WGS sequence"/>
</dbReference>
<keyword evidence="3" id="KW-0805">Transcription regulation</keyword>
<dbReference type="FunFam" id="3.40.50.300:FF:000006">
    <property type="entry name" value="DNA-binding transcriptional regulator NtrC"/>
    <property type="match status" value="1"/>
</dbReference>
<organism evidence="8 9">
    <name type="scientific">Sphaerochaeta halotolerans</name>
    <dbReference type="NCBI Taxonomy" id="2293840"/>
    <lineage>
        <taxon>Bacteria</taxon>
        <taxon>Pseudomonadati</taxon>
        <taxon>Spirochaetota</taxon>
        <taxon>Spirochaetia</taxon>
        <taxon>Spirochaetales</taxon>
        <taxon>Sphaerochaetaceae</taxon>
        <taxon>Sphaerochaeta</taxon>
    </lineage>
</organism>
<dbReference type="CDD" id="cd00009">
    <property type="entry name" value="AAA"/>
    <property type="match status" value="1"/>
</dbReference>
<dbReference type="CDD" id="cd17574">
    <property type="entry name" value="REC_OmpR"/>
    <property type="match status" value="1"/>
</dbReference>
<dbReference type="InterPro" id="IPR058031">
    <property type="entry name" value="AAA_lid_NorR"/>
</dbReference>
<accession>A0A372MGE8</accession>
<evidence type="ECO:0000259" key="6">
    <source>
        <dbReference type="PROSITE" id="PS50045"/>
    </source>
</evidence>
<dbReference type="InterPro" id="IPR027417">
    <property type="entry name" value="P-loop_NTPase"/>
</dbReference>
<dbReference type="SMART" id="SM00448">
    <property type="entry name" value="REC"/>
    <property type="match status" value="1"/>
</dbReference>
<dbReference type="PANTHER" id="PTHR32071">
    <property type="entry name" value="TRANSCRIPTIONAL REGULATORY PROTEIN"/>
    <property type="match status" value="1"/>
</dbReference>
<gene>
    <name evidence="8" type="ORF">DYP60_08150</name>
</gene>
<dbReference type="GO" id="GO:0006355">
    <property type="term" value="P:regulation of DNA-templated transcription"/>
    <property type="evidence" value="ECO:0007669"/>
    <property type="project" value="InterPro"/>
</dbReference>
<evidence type="ECO:0000313" key="9">
    <source>
        <dbReference type="Proteomes" id="UP000264002"/>
    </source>
</evidence>
<dbReference type="InterPro" id="IPR002197">
    <property type="entry name" value="HTH_Fis"/>
</dbReference>
<evidence type="ECO:0000313" key="8">
    <source>
        <dbReference type="EMBL" id="RFU94814.1"/>
    </source>
</evidence>
<keyword evidence="4" id="KW-0804">Transcription</keyword>
<dbReference type="GO" id="GO:0000160">
    <property type="term" value="P:phosphorelay signal transduction system"/>
    <property type="evidence" value="ECO:0007669"/>
    <property type="project" value="InterPro"/>
</dbReference>
<evidence type="ECO:0000256" key="2">
    <source>
        <dbReference type="ARBA" id="ARBA00022840"/>
    </source>
</evidence>
<keyword evidence="2" id="KW-0067">ATP-binding</keyword>
<dbReference type="InterPro" id="IPR009057">
    <property type="entry name" value="Homeodomain-like_sf"/>
</dbReference>
<dbReference type="RefSeq" id="WP_117330510.1">
    <property type="nucleotide sequence ID" value="NZ_QUWK01000007.1"/>
</dbReference>
<reference evidence="8 9" key="2">
    <citation type="submission" date="2018-09" db="EMBL/GenBank/DDBJ databases">
        <title>Genome of Sphaerochaeta halotolerans strain 4-11.</title>
        <authorList>
            <person name="Nazina T.N."/>
            <person name="Sokolova D.S."/>
        </authorList>
    </citation>
    <scope>NUCLEOTIDE SEQUENCE [LARGE SCALE GENOMIC DNA]</scope>
    <source>
        <strain evidence="8 9">4-11</strain>
    </source>
</reference>
<keyword evidence="5" id="KW-0597">Phosphoprotein</keyword>
<dbReference type="PROSITE" id="PS00676">
    <property type="entry name" value="SIGMA54_INTERACT_2"/>
    <property type="match status" value="1"/>
</dbReference>
<protein>
    <submittedName>
        <fullName evidence="8">Sigma-54-dependent Fis family transcriptional regulator</fullName>
    </submittedName>
</protein>
<dbReference type="Gene3D" id="3.40.50.300">
    <property type="entry name" value="P-loop containing nucleotide triphosphate hydrolases"/>
    <property type="match status" value="1"/>
</dbReference>
<dbReference type="Gene3D" id="1.10.10.60">
    <property type="entry name" value="Homeodomain-like"/>
    <property type="match status" value="1"/>
</dbReference>
<dbReference type="PROSITE" id="PS50045">
    <property type="entry name" value="SIGMA54_INTERACT_4"/>
    <property type="match status" value="1"/>
</dbReference>
<feature type="domain" description="Response regulatory" evidence="7">
    <location>
        <begin position="2"/>
        <end position="116"/>
    </location>
</feature>